<dbReference type="InterPro" id="IPR015421">
    <property type="entry name" value="PyrdxlP-dep_Trfase_major"/>
</dbReference>
<sequence length="416" mass="43283">MTMHSATLAINETLEARRAAGRTVLHLGFGEAGLPVPDSVAAVLAGAVGRNSYGPVAGSVEAREAAAGWFSRRGSNTEPDQVLFAPGSKPLLFALLLALPGDVVLPCPSWVSYAAQASLAAKRTIDVPIPAEAGGVPDPRLLEQALEAARAAGARPGILVLTVPDNPTGTVARADHLREVCAIAGKWGLAVIADEIYADLVHDGRAPSAAHFLPQRTVVTTGLSKSMALGGWRIGMARVPQGAWGQSLMADLVGVASEIWSSLAAPMQAVAAHVLQDPPELVTHIARSRRLHAAVAQAVHAEFIAAGAVCRRPGAGFYLYPDFEPLRPVLAGQGIDGGVSLADALLERHGVGVLAGEAFGDTPDGLRVRVATSLLYGESVAERWKALDSDDPVSLPWIASSLEHLRGALRGLTRHG</sequence>
<evidence type="ECO:0000259" key="7">
    <source>
        <dbReference type="Pfam" id="PF00155"/>
    </source>
</evidence>
<evidence type="ECO:0000256" key="6">
    <source>
        <dbReference type="RuleBase" id="RU000481"/>
    </source>
</evidence>
<accession>A0ABY9VAM0</accession>
<dbReference type="PROSITE" id="PS00105">
    <property type="entry name" value="AA_TRANSFER_CLASS_1"/>
    <property type="match status" value="1"/>
</dbReference>
<dbReference type="Gene3D" id="3.90.1150.10">
    <property type="entry name" value="Aspartate Aminotransferase, domain 1"/>
    <property type="match status" value="1"/>
</dbReference>
<evidence type="ECO:0000256" key="3">
    <source>
        <dbReference type="ARBA" id="ARBA00022576"/>
    </source>
</evidence>
<reference evidence="8 9" key="1">
    <citation type="submission" date="2023-02" db="EMBL/GenBank/DDBJ databases">
        <title>Streptomyces sp. SCA4-21 with antifungal activity against Fusarium oxysporum f. sp. cubense, Streptomyces sp. SCA2-17 with antifungal activity against Fusarium oxysporum f. sp. cubense.</title>
        <authorList>
            <person name="Qi D."/>
        </authorList>
    </citation>
    <scope>NUCLEOTIDE SEQUENCE [LARGE SCALE GENOMIC DNA]</scope>
    <source>
        <strain evidence="8 9">SCA4-21</strain>
    </source>
</reference>
<evidence type="ECO:0000256" key="4">
    <source>
        <dbReference type="ARBA" id="ARBA00022679"/>
    </source>
</evidence>
<dbReference type="PANTHER" id="PTHR46383:SF1">
    <property type="entry name" value="ASPARTATE AMINOTRANSFERASE"/>
    <property type="match status" value="1"/>
</dbReference>
<dbReference type="SUPFAM" id="SSF53383">
    <property type="entry name" value="PLP-dependent transferases"/>
    <property type="match status" value="1"/>
</dbReference>
<evidence type="ECO:0000256" key="2">
    <source>
        <dbReference type="ARBA" id="ARBA00007441"/>
    </source>
</evidence>
<comment type="cofactor">
    <cofactor evidence="1 6">
        <name>pyridoxal 5'-phosphate</name>
        <dbReference type="ChEBI" id="CHEBI:597326"/>
    </cofactor>
</comment>
<proteinExistence type="inferred from homology"/>
<dbReference type="GO" id="GO:0008483">
    <property type="term" value="F:transaminase activity"/>
    <property type="evidence" value="ECO:0007669"/>
    <property type="project" value="UniProtKB-KW"/>
</dbReference>
<dbReference type="InterPro" id="IPR004838">
    <property type="entry name" value="NHTrfase_class1_PyrdxlP-BS"/>
</dbReference>
<dbReference type="InterPro" id="IPR004839">
    <property type="entry name" value="Aminotransferase_I/II_large"/>
</dbReference>
<protein>
    <recommendedName>
        <fullName evidence="6">Aminotransferase</fullName>
        <ecNumber evidence="6">2.6.1.-</ecNumber>
    </recommendedName>
</protein>
<evidence type="ECO:0000313" key="9">
    <source>
        <dbReference type="Proteomes" id="UP001305606"/>
    </source>
</evidence>
<organism evidence="8 9">
    <name type="scientific">Streptomyces luomodiensis</name>
    <dbReference type="NCBI Taxonomy" id="3026192"/>
    <lineage>
        <taxon>Bacteria</taxon>
        <taxon>Bacillati</taxon>
        <taxon>Actinomycetota</taxon>
        <taxon>Actinomycetes</taxon>
        <taxon>Kitasatosporales</taxon>
        <taxon>Streptomycetaceae</taxon>
        <taxon>Streptomyces</taxon>
    </lineage>
</organism>
<evidence type="ECO:0000256" key="1">
    <source>
        <dbReference type="ARBA" id="ARBA00001933"/>
    </source>
</evidence>
<comment type="similarity">
    <text evidence="2 6">Belongs to the class-I pyridoxal-phosphate-dependent aminotransferase family.</text>
</comment>
<evidence type="ECO:0000313" key="8">
    <source>
        <dbReference type="EMBL" id="WNF01844.1"/>
    </source>
</evidence>
<gene>
    <name evidence="8" type="ORF">PS467_39320</name>
</gene>
<dbReference type="Gene3D" id="3.40.640.10">
    <property type="entry name" value="Type I PLP-dependent aspartate aminotransferase-like (Major domain)"/>
    <property type="match status" value="1"/>
</dbReference>
<dbReference type="EMBL" id="CP117522">
    <property type="protein sequence ID" value="WNF01844.1"/>
    <property type="molecule type" value="Genomic_DNA"/>
</dbReference>
<keyword evidence="9" id="KW-1185">Reference proteome</keyword>
<evidence type="ECO:0000256" key="5">
    <source>
        <dbReference type="ARBA" id="ARBA00022898"/>
    </source>
</evidence>
<dbReference type="InterPro" id="IPR015422">
    <property type="entry name" value="PyrdxlP-dep_Trfase_small"/>
</dbReference>
<dbReference type="PANTHER" id="PTHR46383">
    <property type="entry name" value="ASPARTATE AMINOTRANSFERASE"/>
    <property type="match status" value="1"/>
</dbReference>
<dbReference type="InterPro" id="IPR015424">
    <property type="entry name" value="PyrdxlP-dep_Trfase"/>
</dbReference>
<dbReference type="RefSeq" id="WP_432280785.1">
    <property type="nucleotide sequence ID" value="NZ_CP117522.1"/>
</dbReference>
<dbReference type="Pfam" id="PF00155">
    <property type="entry name" value="Aminotran_1_2"/>
    <property type="match status" value="1"/>
</dbReference>
<feature type="domain" description="Aminotransferase class I/classII large" evidence="7">
    <location>
        <begin position="36"/>
        <end position="372"/>
    </location>
</feature>
<keyword evidence="3 6" id="KW-0032">Aminotransferase</keyword>
<keyword evidence="4 6" id="KW-0808">Transferase</keyword>
<keyword evidence="5" id="KW-0663">Pyridoxal phosphate</keyword>
<dbReference type="CDD" id="cd00609">
    <property type="entry name" value="AAT_like"/>
    <property type="match status" value="1"/>
</dbReference>
<dbReference type="EC" id="2.6.1.-" evidence="6"/>
<dbReference type="InterPro" id="IPR050596">
    <property type="entry name" value="AspAT/PAT-like"/>
</dbReference>
<dbReference type="Proteomes" id="UP001305606">
    <property type="component" value="Chromosome"/>
</dbReference>
<name>A0ABY9VAM0_9ACTN</name>